<name>A0A438C5G8_VITVI</name>
<comment type="caution">
    <text evidence="2">The sequence shown here is derived from an EMBL/GenBank/DDBJ whole genome shotgun (WGS) entry which is preliminary data.</text>
</comment>
<feature type="region of interest" description="Disordered" evidence="1">
    <location>
        <begin position="1"/>
        <end position="70"/>
    </location>
</feature>
<accession>A0A438C5G8</accession>
<evidence type="ECO:0000256" key="1">
    <source>
        <dbReference type="SAM" id="MobiDB-lite"/>
    </source>
</evidence>
<dbReference type="EMBL" id="QGNW01002523">
    <property type="protein sequence ID" value="RVW18503.1"/>
    <property type="molecule type" value="Genomic_DNA"/>
</dbReference>
<gene>
    <name evidence="2" type="ORF">CK203_109046</name>
</gene>
<protein>
    <submittedName>
        <fullName evidence="2">Uncharacterized protein</fullName>
    </submittedName>
</protein>
<evidence type="ECO:0000313" key="2">
    <source>
        <dbReference type="EMBL" id="RVW18503.1"/>
    </source>
</evidence>
<dbReference type="Proteomes" id="UP000288805">
    <property type="component" value="Unassembled WGS sequence"/>
</dbReference>
<proteinExistence type="predicted"/>
<dbReference type="AlphaFoldDB" id="A0A438C5G8"/>
<feature type="compositionally biased region" description="Basic and acidic residues" evidence="1">
    <location>
        <begin position="60"/>
        <end position="70"/>
    </location>
</feature>
<reference evidence="2 3" key="1">
    <citation type="journal article" date="2018" name="PLoS Genet.">
        <title>Population sequencing reveals clonal diversity and ancestral inbreeding in the grapevine cultivar Chardonnay.</title>
        <authorList>
            <person name="Roach M.J."/>
            <person name="Johnson D.L."/>
            <person name="Bohlmann J."/>
            <person name="van Vuuren H.J."/>
            <person name="Jones S.J."/>
            <person name="Pretorius I.S."/>
            <person name="Schmidt S.A."/>
            <person name="Borneman A.R."/>
        </authorList>
    </citation>
    <scope>NUCLEOTIDE SEQUENCE [LARGE SCALE GENOMIC DNA]</scope>
    <source>
        <strain evidence="3">cv. Chardonnay</strain>
        <tissue evidence="2">Leaf</tissue>
    </source>
</reference>
<organism evidence="2 3">
    <name type="scientific">Vitis vinifera</name>
    <name type="common">Grape</name>
    <dbReference type="NCBI Taxonomy" id="29760"/>
    <lineage>
        <taxon>Eukaryota</taxon>
        <taxon>Viridiplantae</taxon>
        <taxon>Streptophyta</taxon>
        <taxon>Embryophyta</taxon>
        <taxon>Tracheophyta</taxon>
        <taxon>Spermatophyta</taxon>
        <taxon>Magnoliopsida</taxon>
        <taxon>eudicotyledons</taxon>
        <taxon>Gunneridae</taxon>
        <taxon>Pentapetalae</taxon>
        <taxon>rosids</taxon>
        <taxon>Vitales</taxon>
        <taxon>Vitaceae</taxon>
        <taxon>Viteae</taxon>
        <taxon>Vitis</taxon>
    </lineage>
</organism>
<evidence type="ECO:0000313" key="3">
    <source>
        <dbReference type="Proteomes" id="UP000288805"/>
    </source>
</evidence>
<sequence length="70" mass="8031">MQEKGKFPSQPHQNPKGIHEMEAQEGESSQLREVKAVITLRSGKEVDLPTSKLEQEPENETEKEKMKEIK</sequence>